<dbReference type="PANTHER" id="PTHR33376">
    <property type="match status" value="1"/>
</dbReference>
<dbReference type="CDD" id="cd13604">
    <property type="entry name" value="PBP2_TRAP_ketoacid_lactate_like"/>
    <property type="match status" value="1"/>
</dbReference>
<dbReference type="Gene3D" id="3.40.190.10">
    <property type="entry name" value="Periplasmic binding protein-like II"/>
    <property type="match status" value="1"/>
</dbReference>
<accession>A0A1H3Z0B8</accession>
<keyword evidence="1" id="KW-0732">Signal</keyword>
<evidence type="ECO:0000313" key="5">
    <source>
        <dbReference type="Proteomes" id="UP000198658"/>
    </source>
</evidence>
<dbReference type="InterPro" id="IPR018389">
    <property type="entry name" value="DctP_fam"/>
</dbReference>
<proteinExistence type="predicted"/>
<organism evidence="4 5">
    <name type="scientific">Microbulbifer marinus</name>
    <dbReference type="NCBI Taxonomy" id="658218"/>
    <lineage>
        <taxon>Bacteria</taxon>
        <taxon>Pseudomonadati</taxon>
        <taxon>Pseudomonadota</taxon>
        <taxon>Gammaproteobacteria</taxon>
        <taxon>Cellvibrionales</taxon>
        <taxon>Microbulbiferaceae</taxon>
        <taxon>Microbulbifer</taxon>
    </lineage>
</organism>
<evidence type="ECO:0000256" key="1">
    <source>
        <dbReference type="ARBA" id="ARBA00022729"/>
    </source>
</evidence>
<dbReference type="STRING" id="658218.SAMN05216562_2105"/>
<gene>
    <name evidence="4" type="ORF">SAMN05216562_2105</name>
</gene>
<dbReference type="InterPro" id="IPR026289">
    <property type="entry name" value="SBP_TakP-like"/>
</dbReference>
<dbReference type="Gene3D" id="3.40.190.170">
    <property type="entry name" value="Bacterial extracellular solute-binding protein, family 7"/>
    <property type="match status" value="1"/>
</dbReference>
<name>A0A1H3Z0B8_9GAMM</name>
<keyword evidence="3" id="KW-0479">Metal-binding</keyword>
<dbReference type="GO" id="GO:0046872">
    <property type="term" value="F:metal ion binding"/>
    <property type="evidence" value="ECO:0007669"/>
    <property type="project" value="UniProtKB-KW"/>
</dbReference>
<feature type="binding site" evidence="3">
    <location>
        <position position="255"/>
    </location>
    <ligand>
        <name>substrate</name>
    </ligand>
</feature>
<dbReference type="SUPFAM" id="SSF53850">
    <property type="entry name" value="Periplasmic binding protein-like II"/>
    <property type="match status" value="1"/>
</dbReference>
<dbReference type="OrthoDB" id="9769667at2"/>
<dbReference type="AlphaFoldDB" id="A0A1H3Z0B8"/>
<dbReference type="RefSeq" id="WP_091387969.1">
    <property type="nucleotide sequence ID" value="NZ_FNQO01000002.1"/>
</dbReference>
<sequence length="377" mass="41651">MKKINWYPPIILGLLALLVITFGALVASRASLGPTQHFTANGDRETFEWKLVTTWPKNFPGLGSAPERFAEKVGEMSGGRLKIKVYGAGELVPAMGVFGAVSDGAAQMGHGAAYYWKGKVPAAQFFTAVPFGLNAQEMNGWLHHGGGLELWEEVYAPFDLIPMAGGSTGVQMAGWFNKQINSVDDLKGLKMRIPGLGGEVLNRAGGTAVTIPGGELYTALQTGVIDATEWVGPYNDLAFGFYQIAEYYYYPGWHEPGSILEFIVNKTAFEKLPEDLQAIVRTAARDANQDMLDEYTARNNRALKELVEQHGVQLKRLPADVLAHLKKINTEILQETAAEDPQFARIYEAFKEFQQQVIPYHQISEEAYYQARALEEN</sequence>
<evidence type="ECO:0000256" key="2">
    <source>
        <dbReference type="PIRSR" id="PIRSR039026-1"/>
    </source>
</evidence>
<dbReference type="PIRSF" id="PIRSF039026">
    <property type="entry name" value="SiaP"/>
    <property type="match status" value="1"/>
</dbReference>
<reference evidence="5" key="1">
    <citation type="submission" date="2016-10" db="EMBL/GenBank/DDBJ databases">
        <authorList>
            <person name="Varghese N."/>
            <person name="Submissions S."/>
        </authorList>
    </citation>
    <scope>NUCLEOTIDE SEQUENCE [LARGE SCALE GENOMIC DNA]</scope>
    <source>
        <strain evidence="5">CGMCC 1.10657</strain>
    </source>
</reference>
<dbReference type="GO" id="GO:0055085">
    <property type="term" value="P:transmembrane transport"/>
    <property type="evidence" value="ECO:0007669"/>
    <property type="project" value="InterPro"/>
</dbReference>
<evidence type="ECO:0000256" key="3">
    <source>
        <dbReference type="PIRSR" id="PIRSR039026-2"/>
    </source>
</evidence>
<evidence type="ECO:0000313" key="4">
    <source>
        <dbReference type="EMBL" id="SEA17273.1"/>
    </source>
</evidence>
<dbReference type="PANTHER" id="PTHR33376:SF5">
    <property type="entry name" value="EXTRACYTOPLASMIC SOLUTE RECEPTOR PROTEIN"/>
    <property type="match status" value="1"/>
</dbReference>
<protein>
    <submittedName>
        <fullName evidence="4">TRAP-type mannitol/chloroaromatic compound transport system, substrate-binding protein</fullName>
    </submittedName>
</protein>
<dbReference type="GO" id="GO:0031317">
    <property type="term" value="C:tripartite ATP-independent periplasmic transporter complex"/>
    <property type="evidence" value="ECO:0007669"/>
    <property type="project" value="InterPro"/>
</dbReference>
<feature type="binding site" evidence="2">
    <location>
        <position position="171"/>
    </location>
    <ligand>
        <name>substrate</name>
    </ligand>
</feature>
<dbReference type="Pfam" id="PF03480">
    <property type="entry name" value="DctP"/>
    <property type="match status" value="1"/>
</dbReference>
<keyword evidence="5" id="KW-1185">Reference proteome</keyword>
<feature type="binding site" evidence="3">
    <location>
        <position position="230"/>
    </location>
    <ligand>
        <name>Na(+)</name>
        <dbReference type="ChEBI" id="CHEBI:29101"/>
    </ligand>
</feature>
<feature type="binding site" evidence="2">
    <location>
        <position position="192"/>
    </location>
    <ligand>
        <name>substrate</name>
    </ligand>
</feature>
<dbReference type="EMBL" id="FNQO01000002">
    <property type="protein sequence ID" value="SEA17273.1"/>
    <property type="molecule type" value="Genomic_DNA"/>
</dbReference>
<dbReference type="InterPro" id="IPR038404">
    <property type="entry name" value="TRAP_DctP_sf"/>
</dbReference>
<dbReference type="NCBIfam" id="NF037995">
    <property type="entry name" value="TRAP_S1"/>
    <property type="match status" value="1"/>
</dbReference>
<feature type="binding site" evidence="3">
    <location>
        <position position="229"/>
    </location>
    <ligand>
        <name>substrate</name>
    </ligand>
</feature>
<dbReference type="Proteomes" id="UP000198658">
    <property type="component" value="Unassembled WGS sequence"/>
</dbReference>